<evidence type="ECO:0000313" key="3">
    <source>
        <dbReference type="EMBL" id="KAK6921645.1"/>
    </source>
</evidence>
<comment type="similarity">
    <text evidence="1">Belongs to the peptidase S8 family.</text>
</comment>
<dbReference type="Gene3D" id="3.50.30.30">
    <property type="match status" value="1"/>
</dbReference>
<dbReference type="Proteomes" id="UP001370490">
    <property type="component" value="Unassembled WGS sequence"/>
</dbReference>
<keyword evidence="2" id="KW-0732">Signal</keyword>
<dbReference type="PANTHER" id="PTHR10795">
    <property type="entry name" value="PROPROTEIN CONVERTASE SUBTILISIN/KEXIN"/>
    <property type="match status" value="1"/>
</dbReference>
<keyword evidence="4" id="KW-1185">Reference proteome</keyword>
<sequence>MGDKPRGAFSPSANHISMLHQVLGSFLNNGIEHGVSIKTFEINNFYPLIYGGDVPNSLQGFNSSTSRYFFNNSLELKLVKGKMVVCDTLTSGQGVFYAGAAGTVMQDSGEKDYALSFPLPATYLDPDSGTAIFNYINSTSKALATILKSYQANDSSVPYVASFSSRVHEHRSLFFFQKNLTI</sequence>
<evidence type="ECO:0000256" key="2">
    <source>
        <dbReference type="ARBA" id="ARBA00022729"/>
    </source>
</evidence>
<name>A0AAN8Z3M1_9MAGN</name>
<organism evidence="3 4">
    <name type="scientific">Dillenia turbinata</name>
    <dbReference type="NCBI Taxonomy" id="194707"/>
    <lineage>
        <taxon>Eukaryota</taxon>
        <taxon>Viridiplantae</taxon>
        <taxon>Streptophyta</taxon>
        <taxon>Embryophyta</taxon>
        <taxon>Tracheophyta</taxon>
        <taxon>Spermatophyta</taxon>
        <taxon>Magnoliopsida</taxon>
        <taxon>eudicotyledons</taxon>
        <taxon>Gunneridae</taxon>
        <taxon>Pentapetalae</taxon>
        <taxon>Dilleniales</taxon>
        <taxon>Dilleniaceae</taxon>
        <taxon>Dillenia</taxon>
    </lineage>
</organism>
<dbReference type="AlphaFoldDB" id="A0AAN8Z3M1"/>
<dbReference type="InterPro" id="IPR045051">
    <property type="entry name" value="SBT"/>
</dbReference>
<comment type="caution">
    <text evidence="3">The sequence shown here is derived from an EMBL/GenBank/DDBJ whole genome shotgun (WGS) entry which is preliminary data.</text>
</comment>
<proteinExistence type="inferred from homology"/>
<evidence type="ECO:0000256" key="1">
    <source>
        <dbReference type="ARBA" id="ARBA00011073"/>
    </source>
</evidence>
<evidence type="ECO:0000313" key="4">
    <source>
        <dbReference type="Proteomes" id="UP001370490"/>
    </source>
</evidence>
<reference evidence="3 4" key="1">
    <citation type="submission" date="2023-12" db="EMBL/GenBank/DDBJ databases">
        <title>A high-quality genome assembly for Dillenia turbinata (Dilleniales).</title>
        <authorList>
            <person name="Chanderbali A."/>
        </authorList>
    </citation>
    <scope>NUCLEOTIDE SEQUENCE [LARGE SCALE GENOMIC DNA]</scope>
    <source>
        <strain evidence="3">LSX21</strain>
        <tissue evidence="3">Leaf</tissue>
    </source>
</reference>
<gene>
    <name evidence="3" type="ORF">RJ641_012152</name>
</gene>
<dbReference type="EMBL" id="JBAMMX010000019">
    <property type="protein sequence ID" value="KAK6921645.1"/>
    <property type="molecule type" value="Genomic_DNA"/>
</dbReference>
<protein>
    <submittedName>
        <fullName evidence="3">Uncharacterized protein</fullName>
    </submittedName>
</protein>
<dbReference type="CDD" id="cd02120">
    <property type="entry name" value="PA_subtilisin_like"/>
    <property type="match status" value="1"/>
</dbReference>
<accession>A0AAN8Z3M1</accession>